<evidence type="ECO:0000313" key="2">
    <source>
        <dbReference type="Proteomes" id="UP000070058"/>
    </source>
</evidence>
<sequence>MRRQIMAWAGVTRWQPDICRHTCISNLVELRRKDAAVARECGTSEGVIYLRDPEELLRWAGLRPQ</sequence>
<gene>
    <name evidence="1" type="ORF">AXK11_01535</name>
</gene>
<name>A0A139STQ6_9BACT</name>
<reference evidence="2" key="1">
    <citation type="submission" date="2016-02" db="EMBL/GenBank/DDBJ databases">
        <authorList>
            <person name="Sanders J.G."/>
            <person name="Lin J.Y."/>
            <person name="Wertz J.T."/>
            <person name="Russell J.A."/>
            <person name="Moreau C.S."/>
            <person name="Powell S."/>
        </authorList>
    </citation>
    <scope>NUCLEOTIDE SEQUENCE [LARGE SCALE GENOMIC DNA]</scope>
    <source>
        <strain evidence="2">CAG34</strain>
    </source>
</reference>
<accession>A0A139STQ6</accession>
<organism evidence="1 2">
    <name type="scientific">Cephaloticoccus primus</name>
    <dbReference type="NCBI Taxonomy" id="1548207"/>
    <lineage>
        <taxon>Bacteria</taxon>
        <taxon>Pseudomonadati</taxon>
        <taxon>Verrucomicrobiota</taxon>
        <taxon>Opitutia</taxon>
        <taxon>Opitutales</taxon>
        <taxon>Opitutaceae</taxon>
        <taxon>Cephaloticoccus</taxon>
    </lineage>
</organism>
<dbReference type="EMBL" id="LSZQ01000011">
    <property type="protein sequence ID" value="KXU37862.1"/>
    <property type="molecule type" value="Genomic_DNA"/>
</dbReference>
<dbReference type="AlphaFoldDB" id="A0A139STQ6"/>
<keyword evidence="2" id="KW-1185">Reference proteome</keyword>
<evidence type="ECO:0000313" key="1">
    <source>
        <dbReference type="EMBL" id="KXU37862.1"/>
    </source>
</evidence>
<dbReference type="RefSeq" id="WP_068628348.1">
    <property type="nucleotide sequence ID" value="NZ_LSZQ01000011.1"/>
</dbReference>
<comment type="caution">
    <text evidence="1">The sequence shown here is derived from an EMBL/GenBank/DDBJ whole genome shotgun (WGS) entry which is preliminary data.</text>
</comment>
<proteinExistence type="predicted"/>
<protein>
    <submittedName>
        <fullName evidence="1">Uncharacterized protein</fullName>
    </submittedName>
</protein>
<dbReference type="Proteomes" id="UP000070058">
    <property type="component" value="Unassembled WGS sequence"/>
</dbReference>